<keyword evidence="4" id="KW-0804">Transcription</keyword>
<dbReference type="InterPro" id="IPR036388">
    <property type="entry name" value="WH-like_DNA-bd_sf"/>
</dbReference>
<evidence type="ECO:0000256" key="2">
    <source>
        <dbReference type="ARBA" id="ARBA00023015"/>
    </source>
</evidence>
<evidence type="ECO:0000313" key="7">
    <source>
        <dbReference type="Proteomes" id="UP000641932"/>
    </source>
</evidence>
<organism evidence="6 7">
    <name type="scientific">Wenjunlia tyrosinilytica</name>
    <dbReference type="NCBI Taxonomy" id="1544741"/>
    <lineage>
        <taxon>Bacteria</taxon>
        <taxon>Bacillati</taxon>
        <taxon>Actinomycetota</taxon>
        <taxon>Actinomycetes</taxon>
        <taxon>Kitasatosporales</taxon>
        <taxon>Streptomycetaceae</taxon>
        <taxon>Wenjunlia</taxon>
    </lineage>
</organism>
<dbReference type="Proteomes" id="UP000641932">
    <property type="component" value="Unassembled WGS sequence"/>
</dbReference>
<name>A0A917ZNQ0_9ACTN</name>
<dbReference type="GO" id="GO:0016987">
    <property type="term" value="F:sigma factor activity"/>
    <property type="evidence" value="ECO:0007669"/>
    <property type="project" value="UniProtKB-KW"/>
</dbReference>
<proteinExistence type="inferred from homology"/>
<dbReference type="GO" id="GO:0006352">
    <property type="term" value="P:DNA-templated transcription initiation"/>
    <property type="evidence" value="ECO:0007669"/>
    <property type="project" value="InterPro"/>
</dbReference>
<dbReference type="InterPro" id="IPR007627">
    <property type="entry name" value="RNA_pol_sigma70_r2"/>
</dbReference>
<keyword evidence="7" id="KW-1185">Reference proteome</keyword>
<dbReference type="Gene3D" id="1.10.1740.10">
    <property type="match status" value="1"/>
</dbReference>
<evidence type="ECO:0000313" key="6">
    <source>
        <dbReference type="EMBL" id="GGO86852.1"/>
    </source>
</evidence>
<dbReference type="InterPro" id="IPR014284">
    <property type="entry name" value="RNA_pol_sigma-70_dom"/>
</dbReference>
<dbReference type="InterPro" id="IPR013324">
    <property type="entry name" value="RNA_pol_sigma_r3/r4-like"/>
</dbReference>
<dbReference type="Pfam" id="PF04542">
    <property type="entry name" value="Sigma70_r2"/>
    <property type="match status" value="1"/>
</dbReference>
<sequence>MQQRLARGEESALGELYDRFASLVHHLANKIMDDPEAAEQITREVFGYIWENPDAFDAKHGSLRSWVAALTHRQAVNRLRQVAHGATRDREAVEAKVHAASTAARADYIVSSMPYPLRQALDLAYKGKRNYRQAAAELGVSEDEARRRLRLGLQLLSTAADDPERQL</sequence>
<dbReference type="InterPro" id="IPR013325">
    <property type="entry name" value="RNA_pol_sigma_r2"/>
</dbReference>
<protein>
    <submittedName>
        <fullName evidence="6">RNA polymerase sigma factor</fullName>
    </submittedName>
</protein>
<dbReference type="SUPFAM" id="SSF88659">
    <property type="entry name" value="Sigma3 and sigma4 domains of RNA polymerase sigma factors"/>
    <property type="match status" value="1"/>
</dbReference>
<dbReference type="PANTHER" id="PTHR43133">
    <property type="entry name" value="RNA POLYMERASE ECF-TYPE SIGMA FACTO"/>
    <property type="match status" value="1"/>
</dbReference>
<evidence type="ECO:0000256" key="3">
    <source>
        <dbReference type="ARBA" id="ARBA00023082"/>
    </source>
</evidence>
<keyword evidence="3" id="KW-0731">Sigma factor</keyword>
<dbReference type="AlphaFoldDB" id="A0A917ZNQ0"/>
<evidence type="ECO:0000256" key="1">
    <source>
        <dbReference type="ARBA" id="ARBA00010641"/>
    </source>
</evidence>
<reference evidence="6" key="1">
    <citation type="journal article" date="2014" name="Int. J. Syst. Evol. Microbiol.">
        <title>Complete genome sequence of Corynebacterium casei LMG S-19264T (=DSM 44701T), isolated from a smear-ripened cheese.</title>
        <authorList>
            <consortium name="US DOE Joint Genome Institute (JGI-PGF)"/>
            <person name="Walter F."/>
            <person name="Albersmeier A."/>
            <person name="Kalinowski J."/>
            <person name="Ruckert C."/>
        </authorList>
    </citation>
    <scope>NUCLEOTIDE SEQUENCE</scope>
    <source>
        <strain evidence="6">CGMCC 4.7201</strain>
    </source>
</reference>
<dbReference type="InterPro" id="IPR039425">
    <property type="entry name" value="RNA_pol_sigma-70-like"/>
</dbReference>
<gene>
    <name evidence="6" type="ORF">GCM10012280_23960</name>
</gene>
<accession>A0A917ZNQ0</accession>
<evidence type="ECO:0000256" key="4">
    <source>
        <dbReference type="ARBA" id="ARBA00023163"/>
    </source>
</evidence>
<dbReference type="NCBIfam" id="TIGR02937">
    <property type="entry name" value="sigma70-ECF"/>
    <property type="match status" value="1"/>
</dbReference>
<evidence type="ECO:0000259" key="5">
    <source>
        <dbReference type="Pfam" id="PF04542"/>
    </source>
</evidence>
<dbReference type="SUPFAM" id="SSF88946">
    <property type="entry name" value="Sigma2 domain of RNA polymerase sigma factors"/>
    <property type="match status" value="1"/>
</dbReference>
<dbReference type="PANTHER" id="PTHR43133:SF62">
    <property type="entry name" value="RNA POLYMERASE SIGMA FACTOR SIGZ"/>
    <property type="match status" value="1"/>
</dbReference>
<feature type="domain" description="RNA polymerase sigma-70 region 2" evidence="5">
    <location>
        <begin position="16"/>
        <end position="81"/>
    </location>
</feature>
<comment type="caution">
    <text evidence="6">The sequence shown here is derived from an EMBL/GenBank/DDBJ whole genome shotgun (WGS) entry which is preliminary data.</text>
</comment>
<comment type="similarity">
    <text evidence="1">Belongs to the sigma-70 factor family. ECF subfamily.</text>
</comment>
<reference evidence="6" key="2">
    <citation type="submission" date="2020-09" db="EMBL/GenBank/DDBJ databases">
        <authorList>
            <person name="Sun Q."/>
            <person name="Zhou Y."/>
        </authorList>
    </citation>
    <scope>NUCLEOTIDE SEQUENCE</scope>
    <source>
        <strain evidence="6">CGMCC 4.7201</strain>
    </source>
</reference>
<keyword evidence="2" id="KW-0805">Transcription regulation</keyword>
<dbReference type="EMBL" id="BMMS01000009">
    <property type="protein sequence ID" value="GGO86852.1"/>
    <property type="molecule type" value="Genomic_DNA"/>
</dbReference>
<dbReference type="Gene3D" id="1.10.10.10">
    <property type="entry name" value="Winged helix-like DNA-binding domain superfamily/Winged helix DNA-binding domain"/>
    <property type="match status" value="1"/>
</dbReference>